<reference evidence="2" key="1">
    <citation type="journal article" date="2019" name="Sci. Rep.">
        <title>Draft genome of Tanacetum cinerariifolium, the natural source of mosquito coil.</title>
        <authorList>
            <person name="Yamashiro T."/>
            <person name="Shiraishi A."/>
            <person name="Satake H."/>
            <person name="Nakayama K."/>
        </authorList>
    </citation>
    <scope>NUCLEOTIDE SEQUENCE</scope>
</reference>
<evidence type="ECO:0000313" key="2">
    <source>
        <dbReference type="EMBL" id="GFD59398.1"/>
    </source>
</evidence>
<comment type="caution">
    <text evidence="2">The sequence shown here is derived from an EMBL/GenBank/DDBJ whole genome shotgun (WGS) entry which is preliminary data.</text>
</comment>
<feature type="non-terminal residue" evidence="2">
    <location>
        <position position="1"/>
    </location>
</feature>
<dbReference type="EMBL" id="BKCJ011864481">
    <property type="protein sequence ID" value="GFD59398.1"/>
    <property type="molecule type" value="Genomic_DNA"/>
</dbReference>
<organism evidence="2">
    <name type="scientific">Tanacetum cinerariifolium</name>
    <name type="common">Dalmatian daisy</name>
    <name type="synonym">Chrysanthemum cinerariifolium</name>
    <dbReference type="NCBI Taxonomy" id="118510"/>
    <lineage>
        <taxon>Eukaryota</taxon>
        <taxon>Viridiplantae</taxon>
        <taxon>Streptophyta</taxon>
        <taxon>Embryophyta</taxon>
        <taxon>Tracheophyta</taxon>
        <taxon>Spermatophyta</taxon>
        <taxon>Magnoliopsida</taxon>
        <taxon>eudicotyledons</taxon>
        <taxon>Gunneridae</taxon>
        <taxon>Pentapetalae</taxon>
        <taxon>asterids</taxon>
        <taxon>campanulids</taxon>
        <taxon>Asterales</taxon>
        <taxon>Asteraceae</taxon>
        <taxon>Asteroideae</taxon>
        <taxon>Anthemideae</taxon>
        <taxon>Anthemidinae</taxon>
        <taxon>Tanacetum</taxon>
    </lineage>
</organism>
<dbReference type="AlphaFoldDB" id="A0A699XMU4"/>
<feature type="region of interest" description="Disordered" evidence="1">
    <location>
        <begin position="1"/>
        <end position="40"/>
    </location>
</feature>
<protein>
    <submittedName>
        <fullName evidence="2">Uncharacterized protein</fullName>
    </submittedName>
</protein>
<name>A0A699XMU4_TANCI</name>
<proteinExistence type="predicted"/>
<gene>
    <name evidence="2" type="ORF">Tci_931367</name>
</gene>
<evidence type="ECO:0000256" key="1">
    <source>
        <dbReference type="SAM" id="MobiDB-lite"/>
    </source>
</evidence>
<sequence>AEDDTNHHGKRERAQRFAAEDVEHQHYQEHRGERNHGAREGRVQGWVHHLGEGQLGVVA</sequence>
<accession>A0A699XMU4</accession>